<dbReference type="EMBL" id="CM023480">
    <property type="protein sequence ID" value="KAH7971305.1"/>
    <property type="molecule type" value="Genomic_DNA"/>
</dbReference>
<evidence type="ECO:0000313" key="2">
    <source>
        <dbReference type="Proteomes" id="UP000821865"/>
    </source>
</evidence>
<accession>A0ACB8DKW7</accession>
<protein>
    <submittedName>
        <fullName evidence="1">Uncharacterized protein</fullName>
    </submittedName>
</protein>
<proteinExistence type="predicted"/>
<sequence>MGDIIDDQIFDIAQVTLAGDNIEVEPPATAGRRRRKNCGRWSSAKPRGRVRKATSDTGAKRGRARQARAAAEAFVATAAAVAATPQRTGHGGCVKAGTAEEVPLETVTAESESTIDLQAEMYVANILPDPATINYPERGSVQAASCSDNTYPCCEEPPTPPPQRRRGGRVHRPTPVRRRRRMAVDGDERVVCKVQSGRWSSLLPVGTVVRRPSVKLVQLVAQAIHESPHRVLRVTHVYAALQNRYPYYWLQDKKGISSWKSSVRHALFQKWFMKLRPTSGMYETIRPRSFFWGLNYSNRWVGVCACVRVYVTSGLDPMLAISMPQGVPRLFVPADHEGVQRDDEASTLCSGLHLNTESPSKTKTALRPSAFRLELEHELFAPPEPQSPGVKRNLSTVPVQRVAAGDVACAVGGRPGLRRQPSFLASPHRAGGLAEVREPESRRLAGAGESGGAGLAAAKCQRLDHASQLVERHVLPTDFLMAQATQQGGVVPNWLRSQDAGRCPYNPLENISTNPLGVLYSFLNHYLGPVSLDNDDPLAPCPPLCSPSYVTLTPPSQTPVPTASSTRAQTPSQQSPVTIPGPSQTPEEVVQRPMSQEQPSPLDNILSGHALLSAEDQCFAFVNAARIVWNNLVRHAVVRRSAASRARGRRVRIAALVVAPPSTPFSTHVENGGLLSSDEADRPSTSSDERRSSPANQADCGKPGSPPT</sequence>
<name>A0ACB8DKW7_DERSI</name>
<evidence type="ECO:0000313" key="1">
    <source>
        <dbReference type="EMBL" id="KAH7971305.1"/>
    </source>
</evidence>
<reference evidence="1" key="1">
    <citation type="submission" date="2020-05" db="EMBL/GenBank/DDBJ databases">
        <title>Large-scale comparative analyses of tick genomes elucidate their genetic diversity and vector capacities.</title>
        <authorList>
            <person name="Jia N."/>
            <person name="Wang J."/>
            <person name="Shi W."/>
            <person name="Du L."/>
            <person name="Sun Y."/>
            <person name="Zhan W."/>
            <person name="Jiang J."/>
            <person name="Wang Q."/>
            <person name="Zhang B."/>
            <person name="Ji P."/>
            <person name="Sakyi L.B."/>
            <person name="Cui X."/>
            <person name="Yuan T."/>
            <person name="Jiang B."/>
            <person name="Yang W."/>
            <person name="Lam T.T.-Y."/>
            <person name="Chang Q."/>
            <person name="Ding S."/>
            <person name="Wang X."/>
            <person name="Zhu J."/>
            <person name="Ruan X."/>
            <person name="Zhao L."/>
            <person name="Wei J."/>
            <person name="Que T."/>
            <person name="Du C."/>
            <person name="Cheng J."/>
            <person name="Dai P."/>
            <person name="Han X."/>
            <person name="Huang E."/>
            <person name="Gao Y."/>
            <person name="Liu J."/>
            <person name="Shao H."/>
            <person name="Ye R."/>
            <person name="Li L."/>
            <person name="Wei W."/>
            <person name="Wang X."/>
            <person name="Wang C."/>
            <person name="Yang T."/>
            <person name="Huo Q."/>
            <person name="Li W."/>
            <person name="Guo W."/>
            <person name="Chen H."/>
            <person name="Zhou L."/>
            <person name="Ni X."/>
            <person name="Tian J."/>
            <person name="Zhou Y."/>
            <person name="Sheng Y."/>
            <person name="Liu T."/>
            <person name="Pan Y."/>
            <person name="Xia L."/>
            <person name="Li J."/>
            <person name="Zhao F."/>
            <person name="Cao W."/>
        </authorList>
    </citation>
    <scope>NUCLEOTIDE SEQUENCE</scope>
    <source>
        <strain evidence="1">Dsil-2018</strain>
    </source>
</reference>
<comment type="caution">
    <text evidence="1">The sequence shown here is derived from an EMBL/GenBank/DDBJ whole genome shotgun (WGS) entry which is preliminary data.</text>
</comment>
<dbReference type="Proteomes" id="UP000821865">
    <property type="component" value="Chromosome 11"/>
</dbReference>
<keyword evidence="2" id="KW-1185">Reference proteome</keyword>
<organism evidence="1 2">
    <name type="scientific">Dermacentor silvarum</name>
    <name type="common">Tick</name>
    <dbReference type="NCBI Taxonomy" id="543639"/>
    <lineage>
        <taxon>Eukaryota</taxon>
        <taxon>Metazoa</taxon>
        <taxon>Ecdysozoa</taxon>
        <taxon>Arthropoda</taxon>
        <taxon>Chelicerata</taxon>
        <taxon>Arachnida</taxon>
        <taxon>Acari</taxon>
        <taxon>Parasitiformes</taxon>
        <taxon>Ixodida</taxon>
        <taxon>Ixodoidea</taxon>
        <taxon>Ixodidae</taxon>
        <taxon>Rhipicephalinae</taxon>
        <taxon>Dermacentor</taxon>
    </lineage>
</organism>
<gene>
    <name evidence="1" type="ORF">HPB49_021265</name>
</gene>